<comment type="caution">
    <text evidence="1">The sequence shown here is derived from an EMBL/GenBank/DDBJ whole genome shotgun (WGS) entry which is preliminary data.</text>
</comment>
<dbReference type="PANTHER" id="PTHR33223:SF10">
    <property type="entry name" value="AMINOTRANSFERASE-LIKE PLANT MOBILE DOMAIN-CONTAINING PROTEIN"/>
    <property type="match status" value="1"/>
</dbReference>
<dbReference type="PANTHER" id="PTHR33223">
    <property type="entry name" value="CCHC-TYPE DOMAIN-CONTAINING PROTEIN"/>
    <property type="match status" value="1"/>
</dbReference>
<dbReference type="OrthoDB" id="1748993at2759"/>
<proteinExistence type="predicted"/>
<keyword evidence="2" id="KW-1185">Reference proteome</keyword>
<evidence type="ECO:0008006" key="3">
    <source>
        <dbReference type="Google" id="ProtNLM"/>
    </source>
</evidence>
<evidence type="ECO:0000313" key="2">
    <source>
        <dbReference type="Proteomes" id="UP000585474"/>
    </source>
</evidence>
<organism evidence="1 2">
    <name type="scientific">Actinidia rufa</name>
    <dbReference type="NCBI Taxonomy" id="165716"/>
    <lineage>
        <taxon>Eukaryota</taxon>
        <taxon>Viridiplantae</taxon>
        <taxon>Streptophyta</taxon>
        <taxon>Embryophyta</taxon>
        <taxon>Tracheophyta</taxon>
        <taxon>Spermatophyta</taxon>
        <taxon>Magnoliopsida</taxon>
        <taxon>eudicotyledons</taxon>
        <taxon>Gunneridae</taxon>
        <taxon>Pentapetalae</taxon>
        <taxon>asterids</taxon>
        <taxon>Ericales</taxon>
        <taxon>Actinidiaceae</taxon>
        <taxon>Actinidia</taxon>
    </lineage>
</organism>
<evidence type="ECO:0000313" key="1">
    <source>
        <dbReference type="EMBL" id="GFY91348.1"/>
    </source>
</evidence>
<gene>
    <name evidence="1" type="ORF">Acr_07g0015440</name>
</gene>
<protein>
    <recommendedName>
        <fullName evidence="3">Retrotransposon gag domain-containing protein</fullName>
    </recommendedName>
</protein>
<dbReference type="Proteomes" id="UP000585474">
    <property type="component" value="Unassembled WGS sequence"/>
</dbReference>
<dbReference type="AlphaFoldDB" id="A0A7J0EY52"/>
<dbReference type="EMBL" id="BJWL01000007">
    <property type="protein sequence ID" value="GFY91348.1"/>
    <property type="molecule type" value="Genomic_DNA"/>
</dbReference>
<name>A0A7J0EY52_9ERIC</name>
<accession>A0A7J0EY52</accession>
<sequence length="204" mass="22983">MKCLRATTVPIKSSDNYLPPYDLGEKKSFSESRSSNKTLEAEGEVKRLRSLYRSNQVPKRWSTSTSLKIRDLDVRLDAIDTSAGGPVTVDALFKQIEPSFTNRVMRARVSSRFKLPTQLGVYEGKIDPMDHLDSYNSLMTLQGCSDKVMGKAFSATLKGSARSWFRKLLPGTIDSFGDLSKLFVANFMSCRVRQKNAFHLFTIH</sequence>
<reference evidence="1 2" key="1">
    <citation type="submission" date="2019-07" db="EMBL/GenBank/DDBJ databases">
        <title>De Novo Assembly of kiwifruit Actinidia rufa.</title>
        <authorList>
            <person name="Sugita-Konishi S."/>
            <person name="Sato K."/>
            <person name="Mori E."/>
            <person name="Abe Y."/>
            <person name="Kisaki G."/>
            <person name="Hamano K."/>
            <person name="Suezawa K."/>
            <person name="Otani M."/>
            <person name="Fukuda T."/>
            <person name="Manabe T."/>
            <person name="Gomi K."/>
            <person name="Tabuchi M."/>
            <person name="Akimitsu K."/>
            <person name="Kataoka I."/>
        </authorList>
    </citation>
    <scope>NUCLEOTIDE SEQUENCE [LARGE SCALE GENOMIC DNA]</scope>
    <source>
        <strain evidence="2">cv. Fuchu</strain>
    </source>
</reference>